<evidence type="ECO:0008006" key="2">
    <source>
        <dbReference type="Google" id="ProtNLM"/>
    </source>
</evidence>
<name>A0A450YVI5_9GAMM</name>
<dbReference type="EMBL" id="CAADFT010000051">
    <property type="protein sequence ID" value="VFK45571.1"/>
    <property type="molecule type" value="Genomic_DNA"/>
</dbReference>
<reference evidence="1" key="1">
    <citation type="submission" date="2019-02" db="EMBL/GenBank/DDBJ databases">
        <authorList>
            <person name="Gruber-Vodicka R. H."/>
            <person name="Seah K. B. B."/>
        </authorList>
    </citation>
    <scope>NUCLEOTIDE SEQUENCE</scope>
    <source>
        <strain evidence="1">BECK_BZ125</strain>
    </source>
</reference>
<organism evidence="1">
    <name type="scientific">Candidatus Kentrum sp. TC</name>
    <dbReference type="NCBI Taxonomy" id="2126339"/>
    <lineage>
        <taxon>Bacteria</taxon>
        <taxon>Pseudomonadati</taxon>
        <taxon>Pseudomonadota</taxon>
        <taxon>Gammaproteobacteria</taxon>
        <taxon>Candidatus Kentrum</taxon>
    </lineage>
</organism>
<evidence type="ECO:0000313" key="1">
    <source>
        <dbReference type="EMBL" id="VFK45571.1"/>
    </source>
</evidence>
<dbReference type="InterPro" id="IPR025427">
    <property type="entry name" value="DUF4160"/>
</dbReference>
<gene>
    <name evidence="1" type="ORF">BECKTC1821E_GA0114239_105111</name>
</gene>
<accession>A0A450YVI5</accession>
<proteinExistence type="predicted"/>
<sequence>MPEISRFLGIVIRMYIREHAPAHFHAEYGEYEITVDIETGVVTGRFPRRALSAVLEWYVLHKEELMANWEAAINRRPLSKIEPLE</sequence>
<protein>
    <recommendedName>
        <fullName evidence="2">Transcriptional regulator</fullName>
    </recommendedName>
</protein>
<dbReference type="Pfam" id="PF13711">
    <property type="entry name" value="DUF4160"/>
    <property type="match status" value="1"/>
</dbReference>
<dbReference type="AlphaFoldDB" id="A0A450YVI5"/>